<dbReference type="InterPro" id="IPR003660">
    <property type="entry name" value="HAMP_dom"/>
</dbReference>
<evidence type="ECO:0000256" key="9">
    <source>
        <dbReference type="ARBA" id="ARBA00022840"/>
    </source>
</evidence>
<dbReference type="SUPFAM" id="SSF55874">
    <property type="entry name" value="ATPase domain of HSP90 chaperone/DNA topoisomerase II/histidine kinase"/>
    <property type="match status" value="1"/>
</dbReference>
<dbReference type="CDD" id="cd00082">
    <property type="entry name" value="HisKA"/>
    <property type="match status" value="1"/>
</dbReference>
<keyword evidence="11" id="KW-0472">Membrane</keyword>
<keyword evidence="11" id="KW-1133">Transmembrane helix</keyword>
<dbReference type="EC" id="2.7.13.3" evidence="3"/>
<evidence type="ECO:0000256" key="3">
    <source>
        <dbReference type="ARBA" id="ARBA00012438"/>
    </source>
</evidence>
<dbReference type="AlphaFoldDB" id="A0A318GWG0"/>
<keyword evidence="5" id="KW-0597">Phosphoprotein</keyword>
<keyword evidence="15" id="KW-1185">Reference proteome</keyword>
<dbReference type="SMART" id="SM00387">
    <property type="entry name" value="HATPase_c"/>
    <property type="match status" value="1"/>
</dbReference>
<dbReference type="InterPro" id="IPR036097">
    <property type="entry name" value="HisK_dim/P_sf"/>
</dbReference>
<feature type="transmembrane region" description="Helical" evidence="11">
    <location>
        <begin position="180"/>
        <end position="199"/>
    </location>
</feature>
<evidence type="ECO:0000256" key="7">
    <source>
        <dbReference type="ARBA" id="ARBA00022741"/>
    </source>
</evidence>
<dbReference type="CDD" id="cd00075">
    <property type="entry name" value="HATPase"/>
    <property type="match status" value="1"/>
</dbReference>
<evidence type="ECO:0000256" key="10">
    <source>
        <dbReference type="SAM" id="MobiDB-lite"/>
    </source>
</evidence>
<evidence type="ECO:0000256" key="8">
    <source>
        <dbReference type="ARBA" id="ARBA00022777"/>
    </source>
</evidence>
<dbReference type="InterPro" id="IPR005467">
    <property type="entry name" value="His_kinase_dom"/>
</dbReference>
<dbReference type="InterPro" id="IPR004358">
    <property type="entry name" value="Sig_transdc_His_kin-like_C"/>
</dbReference>
<gene>
    <name evidence="14" type="ORF">C7444_117100</name>
</gene>
<dbReference type="SUPFAM" id="SSF158472">
    <property type="entry name" value="HAMP domain-like"/>
    <property type="match status" value="1"/>
</dbReference>
<dbReference type="InterPro" id="IPR003661">
    <property type="entry name" value="HisK_dim/P_dom"/>
</dbReference>
<dbReference type="SUPFAM" id="SSF47384">
    <property type="entry name" value="Homodimeric domain of signal transducing histidine kinase"/>
    <property type="match status" value="1"/>
</dbReference>
<dbReference type="Pfam" id="PF00672">
    <property type="entry name" value="HAMP"/>
    <property type="match status" value="1"/>
</dbReference>
<dbReference type="GO" id="GO:0005886">
    <property type="term" value="C:plasma membrane"/>
    <property type="evidence" value="ECO:0007669"/>
    <property type="project" value="UniProtKB-SubCell"/>
</dbReference>
<evidence type="ECO:0000313" key="14">
    <source>
        <dbReference type="EMBL" id="PXW93894.1"/>
    </source>
</evidence>
<name>A0A318GWG0_9BURK</name>
<keyword evidence="6" id="KW-0808">Transferase</keyword>
<dbReference type="CDD" id="cd06225">
    <property type="entry name" value="HAMP"/>
    <property type="match status" value="1"/>
</dbReference>
<reference evidence="14 15" key="1">
    <citation type="submission" date="2018-05" db="EMBL/GenBank/DDBJ databases">
        <title>Genomic Encyclopedia of Type Strains, Phase IV (KMG-IV): sequencing the most valuable type-strain genomes for metagenomic binning, comparative biology and taxonomic classification.</title>
        <authorList>
            <person name="Goeker M."/>
        </authorList>
    </citation>
    <scope>NUCLEOTIDE SEQUENCE [LARGE SCALE GENOMIC DNA]</scope>
    <source>
        <strain evidence="14 15">DSM 566</strain>
    </source>
</reference>
<dbReference type="PRINTS" id="PR00344">
    <property type="entry name" value="BCTRLSENSOR"/>
</dbReference>
<dbReference type="EMBL" id="QJJS01000017">
    <property type="protein sequence ID" value="PXW93894.1"/>
    <property type="molecule type" value="Genomic_DNA"/>
</dbReference>
<keyword evidence="8 14" id="KW-0418">Kinase</keyword>
<dbReference type="PROSITE" id="PS50109">
    <property type="entry name" value="HIS_KIN"/>
    <property type="match status" value="1"/>
</dbReference>
<dbReference type="InterPro" id="IPR003594">
    <property type="entry name" value="HATPase_dom"/>
</dbReference>
<feature type="domain" description="Histidine kinase" evidence="12">
    <location>
        <begin position="260"/>
        <end position="474"/>
    </location>
</feature>
<keyword evidence="11" id="KW-0812">Transmembrane</keyword>
<dbReference type="PANTHER" id="PTHR44936:SF10">
    <property type="entry name" value="SENSOR PROTEIN RSTB"/>
    <property type="match status" value="1"/>
</dbReference>
<dbReference type="SMART" id="SM00304">
    <property type="entry name" value="HAMP"/>
    <property type="match status" value="1"/>
</dbReference>
<evidence type="ECO:0000256" key="11">
    <source>
        <dbReference type="SAM" id="Phobius"/>
    </source>
</evidence>
<sequence length="477" mass="52155">MKLPDWLARGRQRARERWPHHGRRSIGVKLVVLFLVLGAAMSTIFLGGMQRAFSGGWQGVVRPLVADYVDRLAAEIGQPPDIGRARALAERLPLSIHIRGPRVDWDSSPPSRPMPPAFDAASDRPWPPRSGGRGQPEGMGRLVDHPPGPPPHWLTRFTADGHVLRFELDTEGWVRRPRRIGWLTLAVLLGLTGLAYLIVRHLFRPLEDIRRGAQRYGRGEFDQPIPVRRHDELGEVATQVNTMAADLAGMLEAKRALLLAISHELRSPLTRARLNVELVPEGSARDALLRDLGQMRDLISDLLESERLAQPHAVLQREPTDVVALVHQVIDQHVEPAAAATLVLDLPDDLPPLALDRTRLALLLRNLIDNALRHGGGAAAVPVRVALALQAGTAGAPATLVLTVRDHGPGVDPGQLQRLAEPFHRPDHARQRSTGGVGLGLYLCRLVARAHGGTLQLRLAEPGLEARVELPVVTAAS</sequence>
<dbReference type="Pfam" id="PF00512">
    <property type="entry name" value="HisKA"/>
    <property type="match status" value="1"/>
</dbReference>
<feature type="transmembrane region" description="Helical" evidence="11">
    <location>
        <begin position="26"/>
        <end position="46"/>
    </location>
</feature>
<feature type="region of interest" description="Disordered" evidence="10">
    <location>
        <begin position="103"/>
        <end position="147"/>
    </location>
</feature>
<feature type="domain" description="HAMP" evidence="13">
    <location>
        <begin position="200"/>
        <end position="252"/>
    </location>
</feature>
<comment type="subcellular location">
    <subcellularLocation>
        <location evidence="2">Cell membrane</location>
        <topology evidence="2">Multi-pass membrane protein</topology>
    </subcellularLocation>
</comment>
<evidence type="ECO:0000313" key="15">
    <source>
        <dbReference type="Proteomes" id="UP000247811"/>
    </source>
</evidence>
<evidence type="ECO:0000256" key="1">
    <source>
        <dbReference type="ARBA" id="ARBA00000085"/>
    </source>
</evidence>
<dbReference type="GO" id="GO:0000155">
    <property type="term" value="F:phosphorelay sensor kinase activity"/>
    <property type="evidence" value="ECO:0007669"/>
    <property type="project" value="InterPro"/>
</dbReference>
<keyword evidence="7" id="KW-0547">Nucleotide-binding</keyword>
<comment type="catalytic activity">
    <reaction evidence="1">
        <text>ATP + protein L-histidine = ADP + protein N-phospho-L-histidine.</text>
        <dbReference type="EC" id="2.7.13.3"/>
    </reaction>
</comment>
<dbReference type="PROSITE" id="PS50885">
    <property type="entry name" value="HAMP"/>
    <property type="match status" value="1"/>
</dbReference>
<dbReference type="Gene3D" id="3.30.565.10">
    <property type="entry name" value="Histidine kinase-like ATPase, C-terminal domain"/>
    <property type="match status" value="1"/>
</dbReference>
<accession>A0A318GWG0</accession>
<dbReference type="RefSeq" id="WP_110401886.1">
    <property type="nucleotide sequence ID" value="NZ_QJJS01000017.1"/>
</dbReference>
<evidence type="ECO:0000259" key="12">
    <source>
        <dbReference type="PROSITE" id="PS50109"/>
    </source>
</evidence>
<evidence type="ECO:0000256" key="2">
    <source>
        <dbReference type="ARBA" id="ARBA00004651"/>
    </source>
</evidence>
<dbReference type="PANTHER" id="PTHR44936">
    <property type="entry name" value="SENSOR PROTEIN CREC"/>
    <property type="match status" value="1"/>
</dbReference>
<dbReference type="SMART" id="SM00388">
    <property type="entry name" value="HisKA"/>
    <property type="match status" value="1"/>
</dbReference>
<keyword evidence="9" id="KW-0067">ATP-binding</keyword>
<protein>
    <recommendedName>
        <fullName evidence="3">histidine kinase</fullName>
        <ecNumber evidence="3">2.7.13.3</ecNumber>
    </recommendedName>
</protein>
<dbReference type="InterPro" id="IPR036890">
    <property type="entry name" value="HATPase_C_sf"/>
</dbReference>
<dbReference type="OrthoDB" id="9804645at2"/>
<keyword evidence="4" id="KW-1003">Cell membrane</keyword>
<proteinExistence type="predicted"/>
<evidence type="ECO:0000259" key="13">
    <source>
        <dbReference type="PROSITE" id="PS50885"/>
    </source>
</evidence>
<evidence type="ECO:0000256" key="5">
    <source>
        <dbReference type="ARBA" id="ARBA00022553"/>
    </source>
</evidence>
<dbReference type="Proteomes" id="UP000247811">
    <property type="component" value="Unassembled WGS sequence"/>
</dbReference>
<dbReference type="GO" id="GO:0005524">
    <property type="term" value="F:ATP binding"/>
    <property type="evidence" value="ECO:0007669"/>
    <property type="project" value="UniProtKB-KW"/>
</dbReference>
<comment type="caution">
    <text evidence="14">The sequence shown here is derived from an EMBL/GenBank/DDBJ whole genome shotgun (WGS) entry which is preliminary data.</text>
</comment>
<evidence type="ECO:0000256" key="4">
    <source>
        <dbReference type="ARBA" id="ARBA00022475"/>
    </source>
</evidence>
<dbReference type="Gene3D" id="1.10.287.130">
    <property type="match status" value="1"/>
</dbReference>
<organism evidence="14 15">
    <name type="scientific">Sphaerotilus hippei</name>
    <dbReference type="NCBI Taxonomy" id="744406"/>
    <lineage>
        <taxon>Bacteria</taxon>
        <taxon>Pseudomonadati</taxon>
        <taxon>Pseudomonadota</taxon>
        <taxon>Betaproteobacteria</taxon>
        <taxon>Burkholderiales</taxon>
        <taxon>Sphaerotilaceae</taxon>
        <taxon>Sphaerotilus</taxon>
    </lineage>
</organism>
<evidence type="ECO:0000256" key="6">
    <source>
        <dbReference type="ARBA" id="ARBA00022679"/>
    </source>
</evidence>
<dbReference type="Pfam" id="PF02518">
    <property type="entry name" value="HATPase_c"/>
    <property type="match status" value="1"/>
</dbReference>
<dbReference type="Gene3D" id="1.10.8.500">
    <property type="entry name" value="HAMP domain in histidine kinase"/>
    <property type="match status" value="1"/>
</dbReference>
<dbReference type="InterPro" id="IPR050980">
    <property type="entry name" value="2C_sensor_his_kinase"/>
</dbReference>